<protein>
    <submittedName>
        <fullName evidence="1">Uncharacterized protein</fullName>
    </submittedName>
</protein>
<gene>
    <name evidence="1" type="ORF">QNI16_35830</name>
</gene>
<evidence type="ECO:0000313" key="1">
    <source>
        <dbReference type="EMBL" id="MDJ1485907.1"/>
    </source>
</evidence>
<proteinExistence type="predicted"/>
<name>A0AAE3QUV6_9BACT</name>
<comment type="caution">
    <text evidence="1">The sequence shown here is derived from an EMBL/GenBank/DDBJ whole genome shotgun (WGS) entry which is preliminary data.</text>
</comment>
<reference evidence="1" key="1">
    <citation type="submission" date="2023-05" db="EMBL/GenBank/DDBJ databases">
        <authorList>
            <person name="Zhang X."/>
        </authorList>
    </citation>
    <scope>NUCLEOTIDE SEQUENCE</scope>
    <source>
        <strain evidence="1">YF14B1</strain>
    </source>
</reference>
<evidence type="ECO:0000313" key="2">
    <source>
        <dbReference type="Proteomes" id="UP001241110"/>
    </source>
</evidence>
<dbReference type="EMBL" id="JASJOS010000025">
    <property type="protein sequence ID" value="MDJ1485907.1"/>
    <property type="molecule type" value="Genomic_DNA"/>
</dbReference>
<accession>A0AAE3QUV6</accession>
<dbReference type="Proteomes" id="UP001241110">
    <property type="component" value="Unassembled WGS sequence"/>
</dbReference>
<sequence length="196" mass="22564">METITKDDIRQAFSKRRRGKFNLLYLYYKDQYFHKGLPAQVIAQKISTDLSLTITAQNIYEIHRRYSQNVSILSQLKDELKQEILNSLKQGSPGILQENSASKQHTNTDHNINTDHSQATAINQEPGSKSFLIDPALSIDAFEIFLRDNHLSVDQLEKALEQQADIAKKIILSEKIKQVRFLENYNNNSPKKSIFD</sequence>
<organism evidence="1 2">
    <name type="scientific">Xanthocytophaga flava</name>
    <dbReference type="NCBI Taxonomy" id="3048013"/>
    <lineage>
        <taxon>Bacteria</taxon>
        <taxon>Pseudomonadati</taxon>
        <taxon>Bacteroidota</taxon>
        <taxon>Cytophagia</taxon>
        <taxon>Cytophagales</taxon>
        <taxon>Rhodocytophagaceae</taxon>
        <taxon>Xanthocytophaga</taxon>
    </lineage>
</organism>
<dbReference type="AlphaFoldDB" id="A0AAE3QUV6"/>
<dbReference type="RefSeq" id="WP_313989085.1">
    <property type="nucleotide sequence ID" value="NZ_JASJOS010000025.1"/>
</dbReference>